<dbReference type="AlphaFoldDB" id="A0A518GGL1"/>
<evidence type="ECO:0000313" key="1">
    <source>
        <dbReference type="EMBL" id="QDV27713.1"/>
    </source>
</evidence>
<proteinExistence type="predicted"/>
<reference evidence="1 2" key="1">
    <citation type="submission" date="2019-02" db="EMBL/GenBank/DDBJ databases">
        <title>Deep-cultivation of Planctomycetes and their phenomic and genomic characterization uncovers novel biology.</title>
        <authorList>
            <person name="Wiegand S."/>
            <person name="Jogler M."/>
            <person name="Boedeker C."/>
            <person name="Pinto D."/>
            <person name="Vollmers J."/>
            <person name="Rivas-Marin E."/>
            <person name="Kohn T."/>
            <person name="Peeters S.H."/>
            <person name="Heuer A."/>
            <person name="Rast P."/>
            <person name="Oberbeckmann S."/>
            <person name="Bunk B."/>
            <person name="Jeske O."/>
            <person name="Meyerdierks A."/>
            <person name="Storesund J.E."/>
            <person name="Kallscheuer N."/>
            <person name="Luecker S."/>
            <person name="Lage O.M."/>
            <person name="Pohl T."/>
            <person name="Merkel B.J."/>
            <person name="Hornburger P."/>
            <person name="Mueller R.-W."/>
            <person name="Bruemmer F."/>
            <person name="Labrenz M."/>
            <person name="Spormann A.M."/>
            <person name="Op den Camp H."/>
            <person name="Overmann J."/>
            <person name="Amann R."/>
            <person name="Jetten M.S.M."/>
            <person name="Mascher T."/>
            <person name="Medema M.H."/>
            <person name="Devos D.P."/>
            <person name="Kaster A.-K."/>
            <person name="Ovreas L."/>
            <person name="Rohde M."/>
            <person name="Galperin M.Y."/>
            <person name="Jogler C."/>
        </authorList>
    </citation>
    <scope>NUCLEOTIDE SEQUENCE [LARGE SCALE GENOMIC DNA]</scope>
    <source>
        <strain evidence="1 2">Q31a</strain>
    </source>
</reference>
<dbReference type="Proteomes" id="UP000318017">
    <property type="component" value="Chromosome"/>
</dbReference>
<gene>
    <name evidence="1" type="ORF">Q31a_61060</name>
</gene>
<evidence type="ECO:0000313" key="2">
    <source>
        <dbReference type="Proteomes" id="UP000318017"/>
    </source>
</evidence>
<dbReference type="EMBL" id="CP036298">
    <property type="protein sequence ID" value="QDV27713.1"/>
    <property type="molecule type" value="Genomic_DNA"/>
</dbReference>
<keyword evidence="2" id="KW-1185">Reference proteome</keyword>
<dbReference type="KEGG" id="ahel:Q31a_61060"/>
<accession>A0A518GGL1</accession>
<name>A0A518GGL1_9BACT</name>
<protein>
    <submittedName>
        <fullName evidence="1">Uncharacterized protein</fullName>
    </submittedName>
</protein>
<organism evidence="1 2">
    <name type="scientific">Aureliella helgolandensis</name>
    <dbReference type="NCBI Taxonomy" id="2527968"/>
    <lineage>
        <taxon>Bacteria</taxon>
        <taxon>Pseudomonadati</taxon>
        <taxon>Planctomycetota</taxon>
        <taxon>Planctomycetia</taxon>
        <taxon>Pirellulales</taxon>
        <taxon>Pirellulaceae</taxon>
        <taxon>Aureliella</taxon>
    </lineage>
</organism>
<sequence>MPIFEHSTVVASVQSQVEQAEAWKERPRAPLPFRAVELSWAVYTIPERA</sequence>